<evidence type="ECO:0000256" key="5">
    <source>
        <dbReference type="ARBA" id="ARBA00022723"/>
    </source>
</evidence>
<comment type="cofactor">
    <cofactor evidence="1">
        <name>a divalent metal cation</name>
        <dbReference type="ChEBI" id="CHEBI:60240"/>
    </cofactor>
</comment>
<gene>
    <name evidence="11" type="primary">LOC140009906</name>
</gene>
<evidence type="ECO:0000256" key="2">
    <source>
        <dbReference type="ARBA" id="ARBA00004123"/>
    </source>
</evidence>
<evidence type="ECO:0000256" key="7">
    <source>
        <dbReference type="ARBA" id="ARBA00023242"/>
    </source>
</evidence>
<keyword evidence="10" id="KW-1185">Reference proteome</keyword>
<sequence>MANFIPNFSTSYGTTSENDDEAILNGAAILLFAPKAEQYDGPLIKVPCRTGDMPGWKWVQELILGHPLRILENCRITVDNFMRLCDILVQNNYVPQNPHKHVSIEESLAMTLVMFHDLQMIHVNDQLIYSNKMQDAIGAMDGTHIPASVPTNEQMAYTNRHGIQSQNVLAVCDHDMHFVYVYAGWEGSAHDARVFDSALKMHTDFPIPPPGSTACVYFWLGRTNMDLRVFAVHTVLISGILQKP</sequence>
<dbReference type="InterPro" id="IPR045249">
    <property type="entry name" value="HARBI1-like"/>
</dbReference>
<evidence type="ECO:0000256" key="3">
    <source>
        <dbReference type="ARBA" id="ARBA00006958"/>
    </source>
</evidence>
<dbReference type="InterPro" id="IPR058353">
    <property type="entry name" value="DUF8040"/>
</dbReference>
<evidence type="ECO:0000259" key="9">
    <source>
        <dbReference type="Pfam" id="PF26138"/>
    </source>
</evidence>
<proteinExistence type="inferred from homology"/>
<dbReference type="InterPro" id="IPR027806">
    <property type="entry name" value="HARBI1_dom"/>
</dbReference>
<evidence type="ECO:0000256" key="6">
    <source>
        <dbReference type="ARBA" id="ARBA00022801"/>
    </source>
</evidence>
<comment type="similarity">
    <text evidence="3">Belongs to the HARBI1 family.</text>
</comment>
<keyword evidence="5" id="KW-0479">Metal-binding</keyword>
<dbReference type="Pfam" id="PF13359">
    <property type="entry name" value="DDE_Tnp_4"/>
    <property type="match status" value="1"/>
</dbReference>
<accession>A0ABM4UYH6</accession>
<evidence type="ECO:0000256" key="4">
    <source>
        <dbReference type="ARBA" id="ARBA00022722"/>
    </source>
</evidence>
<organism evidence="10 11">
    <name type="scientific">Coffea arabica</name>
    <name type="common">Arabian coffee</name>
    <dbReference type="NCBI Taxonomy" id="13443"/>
    <lineage>
        <taxon>Eukaryota</taxon>
        <taxon>Viridiplantae</taxon>
        <taxon>Streptophyta</taxon>
        <taxon>Embryophyta</taxon>
        <taxon>Tracheophyta</taxon>
        <taxon>Spermatophyta</taxon>
        <taxon>Magnoliopsida</taxon>
        <taxon>eudicotyledons</taxon>
        <taxon>Gunneridae</taxon>
        <taxon>Pentapetalae</taxon>
        <taxon>asterids</taxon>
        <taxon>lamiids</taxon>
        <taxon>Gentianales</taxon>
        <taxon>Rubiaceae</taxon>
        <taxon>Ixoroideae</taxon>
        <taxon>Gardenieae complex</taxon>
        <taxon>Bertiereae - Coffeeae clade</taxon>
        <taxon>Coffeeae</taxon>
        <taxon>Coffea</taxon>
    </lineage>
</organism>
<dbReference type="PANTHER" id="PTHR22930">
    <property type="match status" value="1"/>
</dbReference>
<reference evidence="11" key="1">
    <citation type="submission" date="2025-08" db="UniProtKB">
        <authorList>
            <consortium name="RefSeq"/>
        </authorList>
    </citation>
    <scope>IDENTIFICATION</scope>
    <source>
        <tissue evidence="11">Leaves</tissue>
    </source>
</reference>
<keyword evidence="7" id="KW-0539">Nucleus</keyword>
<evidence type="ECO:0000256" key="1">
    <source>
        <dbReference type="ARBA" id="ARBA00001968"/>
    </source>
</evidence>
<protein>
    <recommendedName>
        <fullName evidence="12">Protein ALP1-like</fullName>
    </recommendedName>
</protein>
<feature type="domain" description="DUF8040" evidence="9">
    <location>
        <begin position="53"/>
        <end position="117"/>
    </location>
</feature>
<dbReference type="PANTHER" id="PTHR22930:SF221">
    <property type="entry name" value="NUCLEASE HARBI1"/>
    <property type="match status" value="1"/>
</dbReference>
<evidence type="ECO:0000259" key="8">
    <source>
        <dbReference type="Pfam" id="PF13359"/>
    </source>
</evidence>
<dbReference type="Proteomes" id="UP001652660">
    <property type="component" value="Chromosome 6e"/>
</dbReference>
<keyword evidence="6" id="KW-0378">Hydrolase</keyword>
<feature type="domain" description="DDE Tnp4" evidence="8">
    <location>
        <begin position="140"/>
        <end position="197"/>
    </location>
</feature>
<evidence type="ECO:0000313" key="11">
    <source>
        <dbReference type="RefSeq" id="XP_071912346.1"/>
    </source>
</evidence>
<comment type="subcellular location">
    <subcellularLocation>
        <location evidence="2">Nucleus</location>
    </subcellularLocation>
</comment>
<keyword evidence="4" id="KW-0540">Nuclease</keyword>
<name>A0ABM4UYH6_COFAR</name>
<dbReference type="GeneID" id="140009906"/>
<dbReference type="Pfam" id="PF26138">
    <property type="entry name" value="DUF8040"/>
    <property type="match status" value="1"/>
</dbReference>
<dbReference type="RefSeq" id="XP_071912346.1">
    <property type="nucleotide sequence ID" value="XM_072056245.1"/>
</dbReference>
<evidence type="ECO:0008006" key="12">
    <source>
        <dbReference type="Google" id="ProtNLM"/>
    </source>
</evidence>
<evidence type="ECO:0000313" key="10">
    <source>
        <dbReference type="Proteomes" id="UP001652660"/>
    </source>
</evidence>